<protein>
    <submittedName>
        <fullName evidence="2">Uncharacterized protein</fullName>
    </submittedName>
</protein>
<evidence type="ECO:0000313" key="3">
    <source>
        <dbReference type="Proteomes" id="UP000316659"/>
    </source>
</evidence>
<reference evidence="2 3" key="1">
    <citation type="submission" date="2019-06" db="EMBL/GenBank/DDBJ databases">
        <title>Whole genome shotgun sequence of Cellulosimicrobium cellulans NBRC 15516.</title>
        <authorList>
            <person name="Hosoyama A."/>
            <person name="Uohara A."/>
            <person name="Ohji S."/>
            <person name="Ichikawa N."/>
        </authorList>
    </citation>
    <scope>NUCLEOTIDE SEQUENCE [LARGE SCALE GENOMIC DNA]</scope>
    <source>
        <strain evidence="2 3">NBRC 15516</strain>
    </source>
</reference>
<dbReference type="AlphaFoldDB" id="A0A4Y4DXU6"/>
<feature type="transmembrane region" description="Helical" evidence="1">
    <location>
        <begin position="20"/>
        <end position="41"/>
    </location>
</feature>
<feature type="transmembrane region" description="Helical" evidence="1">
    <location>
        <begin position="53"/>
        <end position="74"/>
    </location>
</feature>
<organism evidence="2 3">
    <name type="scientific">Cellulosimicrobium cellulans</name>
    <name type="common">Arthrobacter luteus</name>
    <dbReference type="NCBI Taxonomy" id="1710"/>
    <lineage>
        <taxon>Bacteria</taxon>
        <taxon>Bacillati</taxon>
        <taxon>Actinomycetota</taxon>
        <taxon>Actinomycetes</taxon>
        <taxon>Micrococcales</taxon>
        <taxon>Promicromonosporaceae</taxon>
        <taxon>Cellulosimicrobium</taxon>
    </lineage>
</organism>
<accession>A0A4Y4DXU6</accession>
<keyword evidence="1" id="KW-0472">Membrane</keyword>
<dbReference type="RefSeq" id="WP_141389040.1">
    <property type="nucleotide sequence ID" value="NZ_BJNZ01000007.1"/>
</dbReference>
<comment type="caution">
    <text evidence="2">The sequence shown here is derived from an EMBL/GenBank/DDBJ whole genome shotgun (WGS) entry which is preliminary data.</text>
</comment>
<evidence type="ECO:0000313" key="2">
    <source>
        <dbReference type="EMBL" id="GED09507.1"/>
    </source>
</evidence>
<dbReference type="EMBL" id="BJNZ01000007">
    <property type="protein sequence ID" value="GED09507.1"/>
    <property type="molecule type" value="Genomic_DNA"/>
</dbReference>
<keyword evidence="1" id="KW-0812">Transmembrane</keyword>
<gene>
    <name evidence="2" type="ORF">CCE02nite_15060</name>
</gene>
<evidence type="ECO:0000256" key="1">
    <source>
        <dbReference type="SAM" id="Phobius"/>
    </source>
</evidence>
<dbReference type="Proteomes" id="UP000316659">
    <property type="component" value="Unassembled WGS sequence"/>
</dbReference>
<proteinExistence type="predicted"/>
<sequence>MALYHYGLSKPPRNQRRRRWWAVAILLFCALLAPFTVLGAVRGWAAGDVGDALGLTMVSVLCLGGVASAVWALVDSFRRSGPHRDGAGDQPSR</sequence>
<keyword evidence="1" id="KW-1133">Transmembrane helix</keyword>
<name>A0A4Y4DXU6_CELCE</name>